<gene>
    <name evidence="2" type="ORF">A4X13_0g1478</name>
</gene>
<feature type="region of interest" description="Disordered" evidence="1">
    <location>
        <begin position="238"/>
        <end position="264"/>
    </location>
</feature>
<sequence length="526" mass="59068">MEDAISKSAFPQQEGSKRKAAEAATVSLPSSSSDQHEQKRPKLESSASTSAVSGSSMKLAPIFNRTATAAAVSSAASSATQLRWLPPFGPQSSCHVGIYGDPFPALPLDPNKKLKAAIFDLDGTLVVPKSGKVHPERKDEYDFKFIWQTSLRQVQDEYRVHGRTVIIVTNQGFFKPGMASREKDFKVWQAKQKNVAKALDIPHVVLVATADDRFRKPAIGMWDTFWSILLNQLHREDPSSVSSLPESSAKTSAAKRRSKAPEGAPLPSVRIVDIEQQYFEAGESFYVGDAAGRPNDHSDVDRKWASNVGVKFFTPEQYFTDKKQDEAFQLRGWTPPKPTDAPSQSSNLPLFSPTNTPLIPATKEERDDDLILFVGPPAAGKTEFYQRHLQPWGYEWVNQDTLHNFDACKRAVRKHLEAGKGCVVDNTNRNKKTRAAYIALAQELKKQVRCFYFDVEPQRAFHNNVFRANSGLNSGRSVIPPFAIQSYYKEKEVPTLEEGFSEVPKTLSWQFVETDEEKTRRYYMHY</sequence>
<reference evidence="2" key="1">
    <citation type="submission" date="2016-04" db="EMBL/GenBank/DDBJ databases">
        <authorList>
            <person name="Nguyen H.D."/>
            <person name="Samba Siva P."/>
            <person name="Cullis J."/>
            <person name="Levesque C.A."/>
            <person name="Hambleton S."/>
        </authorList>
    </citation>
    <scope>NUCLEOTIDE SEQUENCE</scope>
    <source>
        <strain evidence="2">DAOMC 236416</strain>
    </source>
</reference>
<feature type="compositionally biased region" description="Low complexity" evidence="1">
    <location>
        <begin position="239"/>
        <end position="252"/>
    </location>
</feature>
<reference evidence="2" key="2">
    <citation type="journal article" date="2019" name="IMA Fungus">
        <title>Genome sequencing and comparison of five Tilletia species to identify candidate genes for the detection of regulated species infecting wheat.</title>
        <authorList>
            <person name="Nguyen H.D.T."/>
            <person name="Sultana T."/>
            <person name="Kesanakurti P."/>
            <person name="Hambleton S."/>
        </authorList>
    </citation>
    <scope>NUCLEOTIDE SEQUENCE</scope>
    <source>
        <strain evidence="2">DAOMC 236416</strain>
    </source>
</reference>
<dbReference type="EMBL" id="LWDF02000058">
    <property type="protein sequence ID" value="KAE8258744.1"/>
    <property type="molecule type" value="Genomic_DNA"/>
</dbReference>
<dbReference type="InterPro" id="IPR006549">
    <property type="entry name" value="HAD-SF_hydro_IIIA"/>
</dbReference>
<dbReference type="GO" id="GO:0006281">
    <property type="term" value="P:DNA repair"/>
    <property type="evidence" value="ECO:0007669"/>
    <property type="project" value="TreeGrafter"/>
</dbReference>
<evidence type="ECO:0000313" key="3">
    <source>
        <dbReference type="Proteomes" id="UP000077521"/>
    </source>
</evidence>
<dbReference type="InterPro" id="IPR036412">
    <property type="entry name" value="HAD-like_sf"/>
</dbReference>
<feature type="compositionally biased region" description="Polar residues" evidence="1">
    <location>
        <begin position="341"/>
        <end position="357"/>
    </location>
</feature>
<name>A0A177TFG2_9BASI</name>
<dbReference type="Proteomes" id="UP000077521">
    <property type="component" value="Unassembled WGS sequence"/>
</dbReference>
<dbReference type="InterPro" id="IPR027417">
    <property type="entry name" value="P-loop_NTPase"/>
</dbReference>
<dbReference type="SUPFAM" id="SSF52540">
    <property type="entry name" value="P-loop containing nucleoside triphosphate hydrolases"/>
    <property type="match status" value="1"/>
</dbReference>
<keyword evidence="3" id="KW-1185">Reference proteome</keyword>
<dbReference type="GO" id="GO:0003690">
    <property type="term" value="F:double-stranded DNA binding"/>
    <property type="evidence" value="ECO:0007669"/>
    <property type="project" value="TreeGrafter"/>
</dbReference>
<feature type="compositionally biased region" description="Basic and acidic residues" evidence="1">
    <location>
        <begin position="34"/>
        <end position="43"/>
    </location>
</feature>
<dbReference type="PANTHER" id="PTHR12083">
    <property type="entry name" value="BIFUNCTIONAL POLYNUCLEOTIDE PHOSPHATASE/KINASE"/>
    <property type="match status" value="1"/>
</dbReference>
<evidence type="ECO:0008006" key="4">
    <source>
        <dbReference type="Google" id="ProtNLM"/>
    </source>
</evidence>
<dbReference type="InterPro" id="IPR013954">
    <property type="entry name" value="PNK3P"/>
</dbReference>
<dbReference type="Pfam" id="PF08645">
    <property type="entry name" value="PNK3P"/>
    <property type="match status" value="2"/>
</dbReference>
<organism evidence="2 3">
    <name type="scientific">Tilletia indica</name>
    <dbReference type="NCBI Taxonomy" id="43049"/>
    <lineage>
        <taxon>Eukaryota</taxon>
        <taxon>Fungi</taxon>
        <taxon>Dikarya</taxon>
        <taxon>Basidiomycota</taxon>
        <taxon>Ustilaginomycotina</taxon>
        <taxon>Exobasidiomycetes</taxon>
        <taxon>Tilletiales</taxon>
        <taxon>Tilletiaceae</taxon>
        <taxon>Tilletia</taxon>
    </lineage>
</organism>
<comment type="caution">
    <text evidence="2">The sequence shown here is derived from an EMBL/GenBank/DDBJ whole genome shotgun (WGS) entry which is preliminary data.</text>
</comment>
<dbReference type="NCBIfam" id="TIGR01662">
    <property type="entry name" value="HAD-SF-IIIA"/>
    <property type="match status" value="1"/>
</dbReference>
<feature type="region of interest" description="Disordered" evidence="1">
    <location>
        <begin position="331"/>
        <end position="358"/>
    </location>
</feature>
<dbReference type="PANTHER" id="PTHR12083:SF9">
    <property type="entry name" value="BIFUNCTIONAL POLYNUCLEOTIDE PHOSPHATASE_KINASE"/>
    <property type="match status" value="1"/>
</dbReference>
<dbReference type="GO" id="GO:0046403">
    <property type="term" value="F:polynucleotide 3'-phosphatase activity"/>
    <property type="evidence" value="ECO:0007669"/>
    <property type="project" value="TreeGrafter"/>
</dbReference>
<dbReference type="Pfam" id="PF13671">
    <property type="entry name" value="AAA_33"/>
    <property type="match status" value="1"/>
</dbReference>
<dbReference type="FunFam" id="3.40.50.300:FF:000737">
    <property type="entry name" value="Bifunctional polynucleotide phosphatase/kinase"/>
    <property type="match status" value="1"/>
</dbReference>
<evidence type="ECO:0000313" key="2">
    <source>
        <dbReference type="EMBL" id="KAE8258744.1"/>
    </source>
</evidence>
<dbReference type="Gene3D" id="3.40.50.300">
    <property type="entry name" value="P-loop containing nucleotide triphosphate hydrolases"/>
    <property type="match status" value="1"/>
</dbReference>
<protein>
    <recommendedName>
        <fullName evidence="4">Polynucleotide kinase 3'-phosphatase</fullName>
    </recommendedName>
</protein>
<accession>A0A177TFG2</accession>
<evidence type="ECO:0000256" key="1">
    <source>
        <dbReference type="SAM" id="MobiDB-lite"/>
    </source>
</evidence>
<proteinExistence type="predicted"/>
<dbReference type="SUPFAM" id="SSF56784">
    <property type="entry name" value="HAD-like"/>
    <property type="match status" value="2"/>
</dbReference>
<feature type="region of interest" description="Disordered" evidence="1">
    <location>
        <begin position="1"/>
        <end position="51"/>
    </location>
</feature>
<dbReference type="InterPro" id="IPR023214">
    <property type="entry name" value="HAD_sf"/>
</dbReference>
<dbReference type="Gene3D" id="3.40.50.1000">
    <property type="entry name" value="HAD superfamily/HAD-like"/>
    <property type="match status" value="1"/>
</dbReference>
<dbReference type="AlphaFoldDB" id="A0A177TFG2"/>
<dbReference type="GO" id="GO:0046404">
    <property type="term" value="F:ATP-dependent polydeoxyribonucleotide 5'-hydroxyl-kinase activity"/>
    <property type="evidence" value="ECO:0007669"/>
    <property type="project" value="TreeGrafter"/>
</dbReference>